<evidence type="ECO:0000313" key="2">
    <source>
        <dbReference type="EMBL" id="AOT25375.1"/>
    </source>
</evidence>
<name>A0A1W5P4Z3_9CAUD</name>
<dbReference type="EMBL" id="KX756572">
    <property type="protein sequence ID" value="AOT25375.1"/>
    <property type="molecule type" value="Genomic_DNA"/>
</dbReference>
<proteinExistence type="predicted"/>
<reference evidence="2 3" key="1">
    <citation type="journal article" date="2017" name="Arch. Virol.">
        <title>Genomic characterization of bacteriophage vB_PcaP_PP2 infecting Pectobacterium carotovorum subsp. carotovorum, a new member of a proposed genus in the subfamily Autographivirinae.</title>
        <authorList>
            <person name="Lim J.A."/>
            <person name="Heu S."/>
            <person name="Park J."/>
            <person name="Roh E."/>
        </authorList>
    </citation>
    <scope>NUCLEOTIDE SEQUENCE [LARGE SCALE GENOMIC DNA]</scope>
</reference>
<keyword evidence="1" id="KW-1133">Transmembrane helix</keyword>
<gene>
    <name evidence="2" type="ORF">PP2_009</name>
</gene>
<keyword evidence="3" id="KW-1185">Reference proteome</keyword>
<sequence>MSKRLQQQVTSAKVQALRLSSELRRVRLSGEVTLAQLEVAKRKCSRLEADAAMAAATADAAFHHEIRTLKANHATALSELAYTHDTELQGIRNAALVALTFVVVLVAALAAVLGGVV</sequence>
<feature type="transmembrane region" description="Helical" evidence="1">
    <location>
        <begin position="94"/>
        <end position="116"/>
    </location>
</feature>
<protein>
    <submittedName>
        <fullName evidence="2">Uncharacterized protein</fullName>
    </submittedName>
</protein>
<keyword evidence="1" id="KW-0472">Membrane</keyword>
<organism evidence="2 3">
    <name type="scientific">Pectobacterium phage PP2</name>
    <dbReference type="NCBI Taxonomy" id="1897743"/>
    <lineage>
        <taxon>Viruses</taxon>
        <taxon>Duplodnaviria</taxon>
        <taxon>Heunggongvirae</taxon>
        <taxon>Uroviricota</taxon>
        <taxon>Caudoviricetes</taxon>
        <taxon>Autographivirales</taxon>
        <taxon>Autonotataviridae</taxon>
        <taxon>Melnykvirinae</taxon>
        <taxon>Wanjuvirus</taxon>
        <taxon>Wanjuvirus PP2</taxon>
    </lineage>
</organism>
<accession>A0A1W5P4Z3</accession>
<dbReference type="Proteomes" id="UP000223770">
    <property type="component" value="Segment"/>
</dbReference>
<evidence type="ECO:0000313" key="3">
    <source>
        <dbReference type="Proteomes" id="UP000223770"/>
    </source>
</evidence>
<keyword evidence="1" id="KW-0812">Transmembrane</keyword>
<evidence type="ECO:0000256" key="1">
    <source>
        <dbReference type="SAM" id="Phobius"/>
    </source>
</evidence>